<reference evidence="2 3" key="1">
    <citation type="submission" date="2016-10" db="EMBL/GenBank/DDBJ databases">
        <authorList>
            <person name="de Groot N.N."/>
        </authorList>
    </citation>
    <scope>NUCLEOTIDE SEQUENCE [LARGE SCALE GENOMIC DNA]</scope>
    <source>
        <strain evidence="2 3">Nm1</strain>
    </source>
</reference>
<keyword evidence="1" id="KW-0732">Signal</keyword>
<evidence type="ECO:0000313" key="3">
    <source>
        <dbReference type="Proteomes" id="UP000198640"/>
    </source>
</evidence>
<feature type="chain" id="PRO_5011467547" description="DUF2780 domain-containing protein" evidence="1">
    <location>
        <begin position="21"/>
        <end position="169"/>
    </location>
</feature>
<evidence type="ECO:0008006" key="4">
    <source>
        <dbReference type="Google" id="ProtNLM"/>
    </source>
</evidence>
<accession>A0A1H3DL22</accession>
<keyword evidence="3" id="KW-1185">Reference proteome</keyword>
<dbReference type="Pfam" id="PF11075">
    <property type="entry name" value="DUF2780"/>
    <property type="match status" value="1"/>
</dbReference>
<evidence type="ECO:0000313" key="2">
    <source>
        <dbReference type="EMBL" id="SDX67105.1"/>
    </source>
</evidence>
<dbReference type="OrthoDB" id="8546843at2"/>
<dbReference type="Proteomes" id="UP000198640">
    <property type="component" value="Unassembled WGS sequence"/>
</dbReference>
<gene>
    <name evidence="2" type="ORF">SAMN05421881_100565</name>
</gene>
<name>A0A1H3DL22_9PROT</name>
<dbReference type="AlphaFoldDB" id="A0A1H3DL22"/>
<dbReference type="InterPro" id="IPR021302">
    <property type="entry name" value="DUF2780_VcgC/VcgE"/>
</dbReference>
<sequence>MKTVKLLMAGFSLSTTISLADHLHAFDLDTLSDTGGVLQQGERILQGGDAATAATSSTGLTEVLMQQLGVTQQQAQGGAGALFQLAESRMSAKDFTALSNSIPDMQSLLGAAPAAGVLGSGGMAGTFLQLGLTPDMVQKFIPTIVQYVEGTGGSALATALRSALMGGMM</sequence>
<organism evidence="2 3">
    <name type="scientific">Nitrosomonas halophila</name>
    <dbReference type="NCBI Taxonomy" id="44576"/>
    <lineage>
        <taxon>Bacteria</taxon>
        <taxon>Pseudomonadati</taxon>
        <taxon>Pseudomonadota</taxon>
        <taxon>Betaproteobacteria</taxon>
        <taxon>Nitrosomonadales</taxon>
        <taxon>Nitrosomonadaceae</taxon>
        <taxon>Nitrosomonas</taxon>
    </lineage>
</organism>
<dbReference type="RefSeq" id="WP_090411718.1">
    <property type="nucleotide sequence ID" value="NZ_FNOY01000005.1"/>
</dbReference>
<dbReference type="EMBL" id="FNOY01000005">
    <property type="protein sequence ID" value="SDX67105.1"/>
    <property type="molecule type" value="Genomic_DNA"/>
</dbReference>
<protein>
    <recommendedName>
        <fullName evidence="4">DUF2780 domain-containing protein</fullName>
    </recommendedName>
</protein>
<proteinExistence type="predicted"/>
<evidence type="ECO:0000256" key="1">
    <source>
        <dbReference type="SAM" id="SignalP"/>
    </source>
</evidence>
<dbReference type="STRING" id="44576.SAMN05421881_100565"/>
<feature type="signal peptide" evidence="1">
    <location>
        <begin position="1"/>
        <end position="20"/>
    </location>
</feature>